<evidence type="ECO:0000256" key="2">
    <source>
        <dbReference type="ARBA" id="ARBA00022737"/>
    </source>
</evidence>
<dbReference type="EMBL" id="SNRW01007995">
    <property type="protein sequence ID" value="KAA6380282.1"/>
    <property type="molecule type" value="Genomic_DNA"/>
</dbReference>
<organism evidence="4 5">
    <name type="scientific">Streblomastix strix</name>
    <dbReference type="NCBI Taxonomy" id="222440"/>
    <lineage>
        <taxon>Eukaryota</taxon>
        <taxon>Metamonada</taxon>
        <taxon>Preaxostyla</taxon>
        <taxon>Oxymonadida</taxon>
        <taxon>Streblomastigidae</taxon>
        <taxon>Streblomastix</taxon>
    </lineage>
</organism>
<feature type="non-terminal residue" evidence="4">
    <location>
        <position position="547"/>
    </location>
</feature>
<reference evidence="4 5" key="1">
    <citation type="submission" date="2019-03" db="EMBL/GenBank/DDBJ databases">
        <title>Single cell metagenomics reveals metabolic interactions within the superorganism composed of flagellate Streblomastix strix and complex community of Bacteroidetes bacteria on its surface.</title>
        <authorList>
            <person name="Treitli S.C."/>
            <person name="Kolisko M."/>
            <person name="Husnik F."/>
            <person name="Keeling P."/>
            <person name="Hampl V."/>
        </authorList>
    </citation>
    <scope>NUCLEOTIDE SEQUENCE [LARGE SCALE GENOMIC DNA]</scope>
    <source>
        <strain evidence="4">ST1C</strain>
    </source>
</reference>
<dbReference type="Gene3D" id="1.10.238.10">
    <property type="entry name" value="EF-hand"/>
    <property type="match status" value="1"/>
</dbReference>
<proteinExistence type="predicted"/>
<evidence type="ECO:0000256" key="3">
    <source>
        <dbReference type="ARBA" id="ARBA00022837"/>
    </source>
</evidence>
<dbReference type="PANTHER" id="PTHR34524:SF6">
    <property type="entry name" value="CALCYPHOSINE LIKE"/>
    <property type="match status" value="1"/>
</dbReference>
<dbReference type="GO" id="GO:0046872">
    <property type="term" value="F:metal ion binding"/>
    <property type="evidence" value="ECO:0007669"/>
    <property type="project" value="UniProtKB-KW"/>
</dbReference>
<dbReference type="PANTHER" id="PTHR34524">
    <property type="entry name" value="CALCYPHOSIN"/>
    <property type="match status" value="1"/>
</dbReference>
<keyword evidence="3" id="KW-0106">Calcium</keyword>
<evidence type="ECO:0008006" key="6">
    <source>
        <dbReference type="Google" id="ProtNLM"/>
    </source>
</evidence>
<dbReference type="Proteomes" id="UP000324800">
    <property type="component" value="Unassembled WGS sequence"/>
</dbReference>
<evidence type="ECO:0000313" key="4">
    <source>
        <dbReference type="EMBL" id="KAA6380282.1"/>
    </source>
</evidence>
<keyword evidence="2" id="KW-0677">Repeat</keyword>
<dbReference type="InterPro" id="IPR051581">
    <property type="entry name" value="Ca-bind"/>
</dbReference>
<comment type="caution">
    <text evidence="4">The sequence shown here is derived from an EMBL/GenBank/DDBJ whole genome shotgun (WGS) entry which is preliminary data.</text>
</comment>
<protein>
    <recommendedName>
        <fullName evidence="6">EF-hand domain-containing protein</fullName>
    </recommendedName>
</protein>
<keyword evidence="1" id="KW-0479">Metal-binding</keyword>
<gene>
    <name evidence="4" type="ORF">EZS28_024191</name>
</gene>
<name>A0A5J4VCY6_9EUKA</name>
<evidence type="ECO:0000313" key="5">
    <source>
        <dbReference type="Proteomes" id="UP000324800"/>
    </source>
</evidence>
<accession>A0A5J4VCY6</accession>
<sequence length="547" mass="62285">MDLYQSALNKLRCTTRTPKQNKYIQVVKTLLDPRTPIQLDSKTFNEFMQDSMPVQIEGYEQQSIFKKLQQKGFIDPNVLINELNIPMNQFRKTLTEQIYKKLTQEKLITTLNEFHQQYKAEQSVFVKSGKIPQHQMERTFISTFCPPLVGVEAEGLVTLTEFIFYHTIISTTITDDDFYQMEVWGVWDVAAIKTQRLGSGLSPGSEGNGSGNTRVMNADNVTEDISQKLTNILQRKKLPGIFAVIHTLTIHATDRTKQQTQQSSSSSSQYYNLPPGSLPISKLQAALTEARIGVSKAEVDSLFRVLGGYIVKPGVQAHVFVWDVIRLFRPKFAANSVRIEQLAYYIRQSYNPAESDIMADFLDTFTAENLFLLEDRLYPVVVQKFDSQENQVITPMNTSLQDHIVGFQEFAEYFSYLSMITKLNKRSFELAINKSTNQQPNPGLGYITSPGGHRHAYSQNQKDHLEIQHDIPPIQQLYTRLKQLITRMGPDALPSLSRTFGQLTSDSNADDIQLNEFVIGMKAIFGNLMQDNEYAAVFHYVDEHDGK</sequence>
<evidence type="ECO:0000256" key="1">
    <source>
        <dbReference type="ARBA" id="ARBA00022723"/>
    </source>
</evidence>
<dbReference type="AlphaFoldDB" id="A0A5J4VCY6"/>